<comment type="caution">
    <text evidence="2">The sequence shown here is derived from an EMBL/GenBank/DDBJ whole genome shotgun (WGS) entry which is preliminary data.</text>
</comment>
<name>A0AAV9ZUW5_9AGAR</name>
<organism evidence="2 3">
    <name type="scientific">Favolaschia claudopus</name>
    <dbReference type="NCBI Taxonomy" id="2862362"/>
    <lineage>
        <taxon>Eukaryota</taxon>
        <taxon>Fungi</taxon>
        <taxon>Dikarya</taxon>
        <taxon>Basidiomycota</taxon>
        <taxon>Agaricomycotina</taxon>
        <taxon>Agaricomycetes</taxon>
        <taxon>Agaricomycetidae</taxon>
        <taxon>Agaricales</taxon>
        <taxon>Marasmiineae</taxon>
        <taxon>Mycenaceae</taxon>
        <taxon>Favolaschia</taxon>
    </lineage>
</organism>
<evidence type="ECO:0000313" key="2">
    <source>
        <dbReference type="EMBL" id="KAK6992561.1"/>
    </source>
</evidence>
<reference evidence="2 3" key="1">
    <citation type="journal article" date="2024" name="J Genomics">
        <title>Draft genome sequencing and assembly of Favolaschia claudopus CIRM-BRFM 2984 isolated from oak limbs.</title>
        <authorList>
            <person name="Navarro D."/>
            <person name="Drula E."/>
            <person name="Chaduli D."/>
            <person name="Cazenave R."/>
            <person name="Ahrendt S."/>
            <person name="Wang J."/>
            <person name="Lipzen A."/>
            <person name="Daum C."/>
            <person name="Barry K."/>
            <person name="Grigoriev I.V."/>
            <person name="Favel A."/>
            <person name="Rosso M.N."/>
            <person name="Martin F."/>
        </authorList>
    </citation>
    <scope>NUCLEOTIDE SEQUENCE [LARGE SCALE GENOMIC DNA]</scope>
    <source>
        <strain evidence="2 3">CIRM-BRFM 2984</strain>
    </source>
</reference>
<feature type="region of interest" description="Disordered" evidence="1">
    <location>
        <begin position="85"/>
        <end position="110"/>
    </location>
</feature>
<accession>A0AAV9ZUW5</accession>
<proteinExistence type="predicted"/>
<evidence type="ECO:0000256" key="1">
    <source>
        <dbReference type="SAM" id="MobiDB-lite"/>
    </source>
</evidence>
<dbReference type="EMBL" id="JAWWNJ010000109">
    <property type="protein sequence ID" value="KAK6992561.1"/>
    <property type="molecule type" value="Genomic_DNA"/>
</dbReference>
<feature type="compositionally biased region" description="Basic residues" evidence="1">
    <location>
        <begin position="88"/>
        <end position="99"/>
    </location>
</feature>
<evidence type="ECO:0000313" key="3">
    <source>
        <dbReference type="Proteomes" id="UP001362999"/>
    </source>
</evidence>
<sequence length="199" mass="22157">MLENDGRNAAQLTFAGLDSSRHLCICEVWHSDWRRVRQCSNACSEPDMRLGPRNIHRTVAGRVACWPSSQGENTLQASTKHDDLPALHAHRGSSPRHQRPPSPPSIPVSPSHIKYASRYAAEAARFMEYLRAVCPICSNSSPTLFDITAHVRDSLKANSHQSAKHSDLPGSKSLLAPYNDDQVLGVLVPILRLLRRWLI</sequence>
<gene>
    <name evidence="2" type="ORF">R3P38DRAFT_156780</name>
</gene>
<dbReference type="Proteomes" id="UP001362999">
    <property type="component" value="Unassembled WGS sequence"/>
</dbReference>
<dbReference type="AlphaFoldDB" id="A0AAV9ZUW5"/>
<keyword evidence="3" id="KW-1185">Reference proteome</keyword>
<protein>
    <submittedName>
        <fullName evidence="2">Uncharacterized protein</fullName>
    </submittedName>
</protein>